<feature type="repeat" description="PPR" evidence="2">
    <location>
        <begin position="208"/>
        <end position="242"/>
    </location>
</feature>
<dbReference type="PROSITE" id="PS51375">
    <property type="entry name" value="PPR"/>
    <property type="match status" value="3"/>
</dbReference>
<protein>
    <submittedName>
        <fullName evidence="3">Pentatricopeptide repeat-containing protein At2g37320</fullName>
    </submittedName>
</protein>
<dbReference type="EMBL" id="GDJX01006995">
    <property type="protein sequence ID" value="JAT60941.1"/>
    <property type="molecule type" value="Transcribed_RNA"/>
</dbReference>
<dbReference type="Pfam" id="PF13041">
    <property type="entry name" value="PPR_2"/>
    <property type="match status" value="2"/>
</dbReference>
<dbReference type="InterPro" id="IPR011990">
    <property type="entry name" value="TPR-like_helical_dom_sf"/>
</dbReference>
<dbReference type="AlphaFoldDB" id="A0A1D1Z231"/>
<feature type="repeat" description="PPR" evidence="2">
    <location>
        <begin position="344"/>
        <end position="378"/>
    </location>
</feature>
<reference evidence="3" key="1">
    <citation type="submission" date="2015-07" db="EMBL/GenBank/DDBJ databases">
        <title>Transcriptome Assembly of Anthurium amnicola.</title>
        <authorList>
            <person name="Suzuki J."/>
        </authorList>
    </citation>
    <scope>NUCLEOTIDE SEQUENCE</scope>
</reference>
<dbReference type="FunFam" id="1.25.40.10:FF:000361">
    <property type="entry name" value="Pentatricopeptide repeat-containing protein chloroplastic"/>
    <property type="match status" value="1"/>
</dbReference>
<evidence type="ECO:0000256" key="2">
    <source>
        <dbReference type="PROSITE-ProRule" id="PRU00708"/>
    </source>
</evidence>
<accession>A0A1D1Z231</accession>
<dbReference type="InterPro" id="IPR046960">
    <property type="entry name" value="PPR_At4g14850-like_plant"/>
</dbReference>
<sequence>MYYLFLQAPVRPYFIISRHFFATNQALSKFRFIRSPRDSESSGLERALEVLELITDRNSTIGGQESHVRLIQSCLEDLLETSPERGRKLAQNDVHAESTSWIQLRLDNFEQSIPTCGSSGVCLKYDGFPLFQELHKRGTSLDATMVSGILSECGSSGYFRSGLQFHSLSVKTGLDMCSSVGSALISLYSKCGYPEDAYQIFDKMASRSTVLWTAIIAGYAQNWQVDTCLHLFVKMLQSTLKPNGYTLSSLLSACAGAGFLQLGKIVHSQEIQMGFNSYLHVSNALISMYSKCGSIHDAFCIFSQMTCRDVISWNSMISAYAQHGLAVQTLDLLRQMETENIAPDAVTFLGVLSSCRHAGLVEQGRQCFNSMLTYGLKPEVDHYSCIVDLLGRAGLLEEALDFIGKMPMHANAVIWASLLSSCRVYGNTWIGIQAAEGRLLLEPSCAATHVQLANLYASIGDWKQTAKVRKCMKDKGIRTTTGYSWIEVGNGIHKFKAEDRANAQVKVVIVVLDTLIDHMKSLGYNSKIKLDLPDETVHI</sequence>
<name>A0A1D1Z231_9ARAE</name>
<dbReference type="PANTHER" id="PTHR47926">
    <property type="entry name" value="PENTATRICOPEPTIDE REPEAT-CONTAINING PROTEIN"/>
    <property type="match status" value="1"/>
</dbReference>
<dbReference type="GO" id="GO:0009451">
    <property type="term" value="P:RNA modification"/>
    <property type="evidence" value="ECO:0007669"/>
    <property type="project" value="InterPro"/>
</dbReference>
<organism evidence="3">
    <name type="scientific">Anthurium amnicola</name>
    <dbReference type="NCBI Taxonomy" id="1678845"/>
    <lineage>
        <taxon>Eukaryota</taxon>
        <taxon>Viridiplantae</taxon>
        <taxon>Streptophyta</taxon>
        <taxon>Embryophyta</taxon>
        <taxon>Tracheophyta</taxon>
        <taxon>Spermatophyta</taxon>
        <taxon>Magnoliopsida</taxon>
        <taxon>Liliopsida</taxon>
        <taxon>Araceae</taxon>
        <taxon>Pothoideae</taxon>
        <taxon>Potheae</taxon>
        <taxon>Anthurium</taxon>
    </lineage>
</organism>
<dbReference type="Pfam" id="PF01535">
    <property type="entry name" value="PPR"/>
    <property type="match status" value="2"/>
</dbReference>
<dbReference type="InterPro" id="IPR046848">
    <property type="entry name" value="E_motif"/>
</dbReference>
<dbReference type="FunFam" id="1.25.40.10:FF:000378">
    <property type="entry name" value="Pentatricopeptide repeat-containing protein mitochondrial"/>
    <property type="match status" value="1"/>
</dbReference>
<dbReference type="Gene3D" id="1.25.40.10">
    <property type="entry name" value="Tetratricopeptide repeat domain"/>
    <property type="match status" value="2"/>
</dbReference>
<proteinExistence type="predicted"/>
<evidence type="ECO:0000256" key="1">
    <source>
        <dbReference type="ARBA" id="ARBA00022737"/>
    </source>
</evidence>
<gene>
    <name evidence="3" type="primary">PCMP-E50</name>
    <name evidence="3" type="ORF">g.51994</name>
</gene>
<evidence type="ECO:0000313" key="3">
    <source>
        <dbReference type="EMBL" id="JAT60941.1"/>
    </source>
</evidence>
<dbReference type="Pfam" id="PF20431">
    <property type="entry name" value="E_motif"/>
    <property type="match status" value="1"/>
</dbReference>
<dbReference type="GO" id="GO:0003723">
    <property type="term" value="F:RNA binding"/>
    <property type="evidence" value="ECO:0007669"/>
    <property type="project" value="InterPro"/>
</dbReference>
<feature type="repeat" description="PPR" evidence="2">
    <location>
        <begin position="309"/>
        <end position="343"/>
    </location>
</feature>
<keyword evidence="1" id="KW-0677">Repeat</keyword>
<dbReference type="InterPro" id="IPR002885">
    <property type="entry name" value="PPR_rpt"/>
</dbReference>
<dbReference type="NCBIfam" id="TIGR00756">
    <property type="entry name" value="PPR"/>
    <property type="match status" value="3"/>
</dbReference>
<dbReference type="PANTHER" id="PTHR47926:SF438">
    <property type="entry name" value="PENTATRICOPEPTIDE REPEAT-CONTAINING PROTEIN"/>
    <property type="match status" value="1"/>
</dbReference>